<dbReference type="PANTHER" id="PTHR13504:SF38">
    <property type="entry name" value="FIDO DOMAIN-CONTAINING PROTEIN"/>
    <property type="match status" value="1"/>
</dbReference>
<sequence length="352" mass="40448">MTDKKLNKRQEVILLNIEFGKTYAMAEIAKFFVERNKTSLATLRRDLKELSNIGFLEQGGKLKNTTYKITTLGMLLNPINAHDYGAIEVDKRKAYPTYNFSLFEEMPKNIFSEKEIQKLNESTELFIHKSKGASKTIQKKELERFVIELSWKSSKIEGNTYTLLDTELLLKEGIEAKGHTKNEAIMILNHKKAFDYVLSSRDKYLKPNVRLVEDIHRLMVDGLDVSFGLRSRAVGITGTKYMPLSIPTQIHEALIDLCHAIERVETPYEKALIALLGISYIQPFEDGNKRTARLFADAILLAYSCAPLSYRNVDEVNYRESILVFYEKNSVVPICNIVVQQYIFSCENYLKF</sequence>
<organism evidence="4 5">
    <name type="scientific">Candidatus Nomurabacteria bacterium GW2011_GWA2_40_9</name>
    <dbReference type="NCBI Taxonomy" id="1618734"/>
    <lineage>
        <taxon>Bacteria</taxon>
        <taxon>Candidatus Nomuraibacteriota</taxon>
    </lineage>
</organism>
<dbReference type="InterPro" id="IPR036597">
    <property type="entry name" value="Fido-like_dom_sf"/>
</dbReference>
<dbReference type="SUPFAM" id="SSF140931">
    <property type="entry name" value="Fic-like"/>
    <property type="match status" value="1"/>
</dbReference>
<dbReference type="Pfam" id="PF02661">
    <property type="entry name" value="Fic"/>
    <property type="match status" value="1"/>
</dbReference>
<evidence type="ECO:0000256" key="2">
    <source>
        <dbReference type="PIRSR" id="PIRSR640198-3"/>
    </source>
</evidence>
<dbReference type="Proteomes" id="UP000034749">
    <property type="component" value="Unassembled WGS sequence"/>
</dbReference>
<dbReference type="AlphaFoldDB" id="A0A0G0TVX8"/>
<feature type="domain" description="Fido" evidence="3">
    <location>
        <begin position="207"/>
        <end position="340"/>
    </location>
</feature>
<keyword evidence="1" id="KW-0547">Nucleotide-binding</keyword>
<dbReference type="Gene3D" id="1.10.3290.10">
    <property type="entry name" value="Fido-like domain"/>
    <property type="match status" value="1"/>
</dbReference>
<accession>A0A0G0TVX8</accession>
<feature type="site" description="Important for autoinhibition of adenylyltransferase activity" evidence="2">
    <location>
        <position position="157"/>
    </location>
</feature>
<dbReference type="PROSITE" id="PS51459">
    <property type="entry name" value="FIDO"/>
    <property type="match status" value="1"/>
</dbReference>
<dbReference type="PATRIC" id="fig|1618734.3.peg.467"/>
<dbReference type="PANTHER" id="PTHR13504">
    <property type="entry name" value="FIDO DOMAIN-CONTAINING PROTEIN DDB_G0283145"/>
    <property type="match status" value="1"/>
</dbReference>
<comment type="caution">
    <text evidence="4">The sequence shown here is derived from an EMBL/GenBank/DDBJ whole genome shotgun (WGS) entry which is preliminary data.</text>
</comment>
<dbReference type="InterPro" id="IPR040198">
    <property type="entry name" value="Fido_containing"/>
</dbReference>
<dbReference type="GO" id="GO:0005524">
    <property type="term" value="F:ATP binding"/>
    <property type="evidence" value="ECO:0007669"/>
    <property type="project" value="UniProtKB-KW"/>
</dbReference>
<keyword evidence="1" id="KW-0067">ATP-binding</keyword>
<name>A0A0G0TVX8_9BACT</name>
<gene>
    <name evidence="4" type="ORF">UU24_C0020G0002</name>
</gene>
<evidence type="ECO:0000313" key="5">
    <source>
        <dbReference type="Proteomes" id="UP000034749"/>
    </source>
</evidence>
<proteinExistence type="predicted"/>
<evidence type="ECO:0000313" key="4">
    <source>
        <dbReference type="EMBL" id="KKR78976.1"/>
    </source>
</evidence>
<evidence type="ECO:0000256" key="1">
    <source>
        <dbReference type="PIRSR" id="PIRSR640198-2"/>
    </source>
</evidence>
<evidence type="ECO:0000259" key="3">
    <source>
        <dbReference type="PROSITE" id="PS51459"/>
    </source>
</evidence>
<feature type="binding site" evidence="1">
    <location>
        <begin position="286"/>
        <end position="293"/>
    </location>
    <ligand>
        <name>ATP</name>
        <dbReference type="ChEBI" id="CHEBI:30616"/>
    </ligand>
</feature>
<reference evidence="4 5" key="1">
    <citation type="journal article" date="2015" name="Nature">
        <title>rRNA introns, odd ribosomes, and small enigmatic genomes across a large radiation of phyla.</title>
        <authorList>
            <person name="Brown C.T."/>
            <person name="Hug L.A."/>
            <person name="Thomas B.C."/>
            <person name="Sharon I."/>
            <person name="Castelle C.J."/>
            <person name="Singh A."/>
            <person name="Wilkins M.J."/>
            <person name="Williams K.H."/>
            <person name="Banfield J.F."/>
        </authorList>
    </citation>
    <scope>NUCLEOTIDE SEQUENCE [LARGE SCALE GENOMIC DNA]</scope>
</reference>
<dbReference type="EMBL" id="LBZW01000020">
    <property type="protein sequence ID" value="KKR78976.1"/>
    <property type="molecule type" value="Genomic_DNA"/>
</dbReference>
<dbReference type="InterPro" id="IPR003812">
    <property type="entry name" value="Fido"/>
</dbReference>
<protein>
    <submittedName>
        <fullName evidence="4">Fic family protein</fullName>
    </submittedName>
</protein>